<comment type="caution">
    <text evidence="1">The sequence shown here is derived from an EMBL/GenBank/DDBJ whole genome shotgun (WGS) entry which is preliminary data.</text>
</comment>
<accession>A0ACC0M929</accession>
<evidence type="ECO:0000313" key="2">
    <source>
        <dbReference type="Proteomes" id="UP001062846"/>
    </source>
</evidence>
<protein>
    <submittedName>
        <fullName evidence="1">Uncharacterized protein</fullName>
    </submittedName>
</protein>
<organism evidence="1 2">
    <name type="scientific">Rhododendron molle</name>
    <name type="common">Chinese azalea</name>
    <name type="synonym">Azalea mollis</name>
    <dbReference type="NCBI Taxonomy" id="49168"/>
    <lineage>
        <taxon>Eukaryota</taxon>
        <taxon>Viridiplantae</taxon>
        <taxon>Streptophyta</taxon>
        <taxon>Embryophyta</taxon>
        <taxon>Tracheophyta</taxon>
        <taxon>Spermatophyta</taxon>
        <taxon>Magnoliopsida</taxon>
        <taxon>eudicotyledons</taxon>
        <taxon>Gunneridae</taxon>
        <taxon>Pentapetalae</taxon>
        <taxon>asterids</taxon>
        <taxon>Ericales</taxon>
        <taxon>Ericaceae</taxon>
        <taxon>Ericoideae</taxon>
        <taxon>Rhodoreae</taxon>
        <taxon>Rhododendron</taxon>
    </lineage>
</organism>
<evidence type="ECO:0000313" key="1">
    <source>
        <dbReference type="EMBL" id="KAI8537404.1"/>
    </source>
</evidence>
<name>A0ACC0M929_RHOML</name>
<keyword evidence="2" id="KW-1185">Reference proteome</keyword>
<dbReference type="Proteomes" id="UP001062846">
    <property type="component" value="Chromosome 9"/>
</dbReference>
<gene>
    <name evidence="1" type="ORF">RHMOL_Rhmol09G0021200</name>
</gene>
<dbReference type="EMBL" id="CM046396">
    <property type="protein sequence ID" value="KAI8537404.1"/>
    <property type="molecule type" value="Genomic_DNA"/>
</dbReference>
<reference evidence="1" key="1">
    <citation type="submission" date="2022-02" db="EMBL/GenBank/DDBJ databases">
        <title>Plant Genome Project.</title>
        <authorList>
            <person name="Zhang R.-G."/>
        </authorList>
    </citation>
    <scope>NUCLEOTIDE SEQUENCE</scope>
    <source>
        <strain evidence="1">AT1</strain>
    </source>
</reference>
<proteinExistence type="predicted"/>
<sequence length="88" mass="9679">MNFADPSTAFLAAAGGHTVKLFDASVESGDPCTLSYTPSPGFQFNSLKWNRTNLAVVSAGDDKISLWRKNGESMDYGDHSNGRHRHYR</sequence>